<feature type="transmembrane region" description="Helical" evidence="8">
    <location>
        <begin position="455"/>
        <end position="480"/>
    </location>
</feature>
<feature type="transmembrane region" description="Helical" evidence="8">
    <location>
        <begin position="239"/>
        <end position="259"/>
    </location>
</feature>
<dbReference type="PANTHER" id="PTHR10590:SF4">
    <property type="entry name" value="SOLUTE CARRIER FAMILY 28 MEMBER 3"/>
    <property type="match status" value="1"/>
</dbReference>
<dbReference type="InterPro" id="IPR011657">
    <property type="entry name" value="CNT_C_dom"/>
</dbReference>
<keyword evidence="4 8" id="KW-0812">Transmembrane</keyword>
<organism evidence="12 13">
    <name type="scientific">Littorina saxatilis</name>
    <dbReference type="NCBI Taxonomy" id="31220"/>
    <lineage>
        <taxon>Eukaryota</taxon>
        <taxon>Metazoa</taxon>
        <taxon>Spiralia</taxon>
        <taxon>Lophotrochozoa</taxon>
        <taxon>Mollusca</taxon>
        <taxon>Gastropoda</taxon>
        <taxon>Caenogastropoda</taxon>
        <taxon>Littorinimorpha</taxon>
        <taxon>Littorinoidea</taxon>
        <taxon>Littorinidae</taxon>
        <taxon>Littorina</taxon>
    </lineage>
</organism>
<evidence type="ECO:0000256" key="1">
    <source>
        <dbReference type="ARBA" id="ARBA00004651"/>
    </source>
</evidence>
<dbReference type="Pfam" id="PF07670">
    <property type="entry name" value="Gate"/>
    <property type="match status" value="1"/>
</dbReference>
<comment type="similarity">
    <text evidence="2">Belongs to the concentrative nucleoside transporter (CNT) (TC 2.A.41) family.</text>
</comment>
<keyword evidence="3" id="KW-1003">Cell membrane</keyword>
<dbReference type="GO" id="GO:0005415">
    <property type="term" value="F:nucleoside:sodium symporter activity"/>
    <property type="evidence" value="ECO:0007669"/>
    <property type="project" value="TreeGrafter"/>
</dbReference>
<evidence type="ECO:0000259" key="10">
    <source>
        <dbReference type="Pfam" id="PF07662"/>
    </source>
</evidence>
<keyword evidence="13" id="KW-1185">Reference proteome</keyword>
<evidence type="ECO:0000313" key="12">
    <source>
        <dbReference type="EMBL" id="KAK7103478.1"/>
    </source>
</evidence>
<feature type="compositionally biased region" description="Basic and acidic residues" evidence="7">
    <location>
        <begin position="1"/>
        <end position="14"/>
    </location>
</feature>
<feature type="transmembrane region" description="Helical" evidence="8">
    <location>
        <begin position="593"/>
        <end position="615"/>
    </location>
</feature>
<feature type="domain" description="Concentrative nucleoside transporter N-terminal" evidence="9">
    <location>
        <begin position="221"/>
        <end position="292"/>
    </location>
</feature>
<evidence type="ECO:0000256" key="4">
    <source>
        <dbReference type="ARBA" id="ARBA00022692"/>
    </source>
</evidence>
<dbReference type="GO" id="GO:0005886">
    <property type="term" value="C:plasma membrane"/>
    <property type="evidence" value="ECO:0007669"/>
    <property type="project" value="UniProtKB-SubCell"/>
</dbReference>
<reference evidence="12 13" key="1">
    <citation type="submission" date="2024-02" db="EMBL/GenBank/DDBJ databases">
        <title>Chromosome-scale genome assembly of the rough periwinkle Littorina saxatilis.</title>
        <authorList>
            <person name="De Jode A."/>
            <person name="Faria R."/>
            <person name="Formenti G."/>
            <person name="Sims Y."/>
            <person name="Smith T.P."/>
            <person name="Tracey A."/>
            <person name="Wood J.M.D."/>
            <person name="Zagrodzka Z.B."/>
            <person name="Johannesson K."/>
            <person name="Butlin R.K."/>
            <person name="Leder E.H."/>
        </authorList>
    </citation>
    <scope>NUCLEOTIDE SEQUENCE [LARGE SCALE GENOMIC DNA]</scope>
    <source>
        <strain evidence="12">Snail1</strain>
        <tissue evidence="12">Muscle</tissue>
    </source>
</reference>
<feature type="transmembrane region" description="Helical" evidence="8">
    <location>
        <begin position="117"/>
        <end position="136"/>
    </location>
</feature>
<feature type="transmembrane region" description="Helical" evidence="8">
    <location>
        <begin position="190"/>
        <end position="209"/>
    </location>
</feature>
<protein>
    <recommendedName>
        <fullName evidence="14">Sodium/nucleoside cotransporter</fullName>
    </recommendedName>
</protein>
<dbReference type="InterPro" id="IPR011642">
    <property type="entry name" value="Gate_dom"/>
</dbReference>
<dbReference type="EMBL" id="JBAMIC010000008">
    <property type="protein sequence ID" value="KAK7103478.1"/>
    <property type="molecule type" value="Genomic_DNA"/>
</dbReference>
<feature type="domain" description="Concentrative nucleoside transporter C-terminal" evidence="10">
    <location>
        <begin position="403"/>
        <end position="646"/>
    </location>
</feature>
<feature type="transmembrane region" description="Helical" evidence="8">
    <location>
        <begin position="501"/>
        <end position="523"/>
    </location>
</feature>
<dbReference type="InterPro" id="IPR008276">
    <property type="entry name" value="C_nuclsd_transpt"/>
</dbReference>
<feature type="transmembrane region" description="Helical" evidence="8">
    <location>
        <begin position="299"/>
        <end position="321"/>
    </location>
</feature>
<sequence>MSTAEKRTKMDTEGARGIAPPEDLGWSADDFNMEVVVVPGSTDQQNSAHVDLAFHQHETEKAPDLTSPKDDVTLSNGIAGDHDNDGNTMTSCCYALFAWLAPLKAALRHHRPFVGRWGSRLFFVLYVLYSGFALYRQWGTEAATRLLLLLVIVLWVSLGRRVSPQLLKRLGPVVTLQPEKGRTLRTVVRWILYVVAAGGGVAYLALEVAPKKPSNLLTLGGIALLLLVGLLLSTHPHRVNWHTVFWALAIQFYLAVFLIRTQQGKDLFQWLGGLMEKFISYTDIGSKFLFGDAYTMHPVVFQMLPVILFMNCVIAVAYQLGIIQALIATLGRFLSFCLGTTPIESVNAAANVFLGLAEAPLLVKPFLKDVTESELFAIMTGGFASIAGAIMGALVAIGIPSNHILAASVMSAPAALGVAKIMCPETEGDNSSTTKDAYKVNLGTSTNLLEAVSQAAVMGVSIMVTVSANVFIFMIFLTFADNVFQWFGEQVGIHDFPFTRLLSYVFYPLMYLCGVDAADLLTLGRLVSVKILTSTIFSYQQVAALIDNSATLSNYTKATNGSWHYQGDDLVLHDWNVTLTGGVLTERSVVMSTYILCGFSNISSIGICIGSMTSIAPSRTKHILKHVVMAGVAGNIACFLTGCVAGLLYI</sequence>
<evidence type="ECO:0000256" key="5">
    <source>
        <dbReference type="ARBA" id="ARBA00022989"/>
    </source>
</evidence>
<dbReference type="Proteomes" id="UP001374579">
    <property type="component" value="Unassembled WGS sequence"/>
</dbReference>
<comment type="subcellular location">
    <subcellularLocation>
        <location evidence="1">Cell membrane</location>
        <topology evidence="1">Multi-pass membrane protein</topology>
    </subcellularLocation>
</comment>
<gene>
    <name evidence="12" type="ORF">V1264_018363</name>
</gene>
<dbReference type="PANTHER" id="PTHR10590">
    <property type="entry name" value="SODIUM/NUCLEOSIDE COTRANSPORTER"/>
    <property type="match status" value="1"/>
</dbReference>
<feature type="transmembrane region" description="Helical" evidence="8">
    <location>
        <begin position="333"/>
        <end position="356"/>
    </location>
</feature>
<dbReference type="Pfam" id="PF01773">
    <property type="entry name" value="Nucleos_tra2_N"/>
    <property type="match status" value="1"/>
</dbReference>
<evidence type="ECO:0000256" key="8">
    <source>
        <dbReference type="SAM" id="Phobius"/>
    </source>
</evidence>
<feature type="transmembrane region" description="Helical" evidence="8">
    <location>
        <begin position="215"/>
        <end position="232"/>
    </location>
</feature>
<evidence type="ECO:0000313" key="13">
    <source>
        <dbReference type="Proteomes" id="UP001374579"/>
    </source>
</evidence>
<evidence type="ECO:0000256" key="2">
    <source>
        <dbReference type="ARBA" id="ARBA00009033"/>
    </source>
</evidence>
<feature type="transmembrane region" description="Helical" evidence="8">
    <location>
        <begin position="376"/>
        <end position="397"/>
    </location>
</feature>
<comment type="caution">
    <text evidence="12">The sequence shown here is derived from an EMBL/GenBank/DDBJ whole genome shotgun (WGS) entry which is preliminary data.</text>
</comment>
<dbReference type="InterPro" id="IPR002668">
    <property type="entry name" value="CNT_N_dom"/>
</dbReference>
<feature type="transmembrane region" description="Helical" evidence="8">
    <location>
        <begin position="627"/>
        <end position="649"/>
    </location>
</feature>
<evidence type="ECO:0008006" key="14">
    <source>
        <dbReference type="Google" id="ProtNLM"/>
    </source>
</evidence>
<evidence type="ECO:0000256" key="6">
    <source>
        <dbReference type="ARBA" id="ARBA00023136"/>
    </source>
</evidence>
<evidence type="ECO:0000259" key="11">
    <source>
        <dbReference type="Pfam" id="PF07670"/>
    </source>
</evidence>
<evidence type="ECO:0000256" key="3">
    <source>
        <dbReference type="ARBA" id="ARBA00022475"/>
    </source>
</evidence>
<keyword evidence="5 8" id="KW-1133">Transmembrane helix</keyword>
<dbReference type="Pfam" id="PF07662">
    <property type="entry name" value="Nucleos_tra2_C"/>
    <property type="match status" value="1"/>
</dbReference>
<evidence type="ECO:0000259" key="9">
    <source>
        <dbReference type="Pfam" id="PF01773"/>
    </source>
</evidence>
<dbReference type="AlphaFoldDB" id="A0AAN9BCI2"/>
<name>A0AAN9BCI2_9CAEN</name>
<feature type="region of interest" description="Disordered" evidence="7">
    <location>
        <begin position="1"/>
        <end position="23"/>
    </location>
</feature>
<proteinExistence type="inferred from homology"/>
<feature type="transmembrane region" description="Helical" evidence="8">
    <location>
        <begin position="142"/>
        <end position="159"/>
    </location>
</feature>
<keyword evidence="6 8" id="KW-0472">Membrane</keyword>
<evidence type="ECO:0000256" key="7">
    <source>
        <dbReference type="SAM" id="MobiDB-lite"/>
    </source>
</evidence>
<accession>A0AAN9BCI2</accession>
<feature type="domain" description="Nucleoside transporter/FeoB GTPase Gate" evidence="11">
    <location>
        <begin position="300"/>
        <end position="398"/>
    </location>
</feature>